<reference evidence="2 3" key="1">
    <citation type="journal article" date="2020" name="ISME J.">
        <title>Uncovering the hidden diversity of litter-decomposition mechanisms in mushroom-forming fungi.</title>
        <authorList>
            <person name="Floudas D."/>
            <person name="Bentzer J."/>
            <person name="Ahren D."/>
            <person name="Johansson T."/>
            <person name="Persson P."/>
            <person name="Tunlid A."/>
        </authorList>
    </citation>
    <scope>NUCLEOTIDE SEQUENCE [LARGE SCALE GENOMIC DNA]</scope>
    <source>
        <strain evidence="2 3">CBS 101986</strain>
    </source>
</reference>
<feature type="region of interest" description="Disordered" evidence="1">
    <location>
        <begin position="172"/>
        <end position="264"/>
    </location>
</feature>
<feature type="compositionally biased region" description="Low complexity" evidence="1">
    <location>
        <begin position="123"/>
        <end position="133"/>
    </location>
</feature>
<feature type="compositionally biased region" description="Basic residues" evidence="1">
    <location>
        <begin position="419"/>
        <end position="430"/>
    </location>
</feature>
<feature type="compositionally biased region" description="Polar residues" evidence="1">
    <location>
        <begin position="81"/>
        <end position="98"/>
    </location>
</feature>
<evidence type="ECO:0000256" key="1">
    <source>
        <dbReference type="SAM" id="MobiDB-lite"/>
    </source>
</evidence>
<dbReference type="OrthoDB" id="3270241at2759"/>
<feature type="compositionally biased region" description="Polar residues" evidence="1">
    <location>
        <begin position="174"/>
        <end position="189"/>
    </location>
</feature>
<feature type="compositionally biased region" description="Polar residues" evidence="1">
    <location>
        <begin position="431"/>
        <end position="452"/>
    </location>
</feature>
<proteinExistence type="predicted"/>
<feature type="compositionally biased region" description="Low complexity" evidence="1">
    <location>
        <begin position="216"/>
        <end position="243"/>
    </location>
</feature>
<feature type="region of interest" description="Disordered" evidence="1">
    <location>
        <begin position="76"/>
        <end position="158"/>
    </location>
</feature>
<gene>
    <name evidence="2" type="ORF">D9619_000638</name>
</gene>
<dbReference type="EMBL" id="JAACJJ010000028">
    <property type="protein sequence ID" value="KAF5321806.1"/>
    <property type="molecule type" value="Genomic_DNA"/>
</dbReference>
<feature type="compositionally biased region" description="Polar residues" evidence="1">
    <location>
        <begin position="244"/>
        <end position="253"/>
    </location>
</feature>
<feature type="region of interest" description="Disordered" evidence="1">
    <location>
        <begin position="472"/>
        <end position="509"/>
    </location>
</feature>
<feature type="compositionally biased region" description="Polar residues" evidence="1">
    <location>
        <begin position="495"/>
        <end position="509"/>
    </location>
</feature>
<feature type="region of interest" description="Disordered" evidence="1">
    <location>
        <begin position="335"/>
        <end position="452"/>
    </location>
</feature>
<protein>
    <submittedName>
        <fullName evidence="2">Uncharacterized protein</fullName>
    </submittedName>
</protein>
<feature type="compositionally biased region" description="Low complexity" evidence="1">
    <location>
        <begin position="400"/>
        <end position="418"/>
    </location>
</feature>
<name>A0A8H5F2Z3_9AGAR</name>
<sequence>MSDFESESSEEGCILAHPCRWGWCREILPTKDALIAHLLEHTKHVIPVRRKDVALLRRIEEGTQQSLRISLLRDSLPGSAAGSQQHAESSQGIDNETLPSPPHPNGMLHTPVSETRVLPQHESSSSSSSNSPSLQGEQNKPHTSPVIPYPEESVAATPNAPRQQHGVLGHVTPTFASLNSPTNSQVSQASRTTPNSIPNSPSFSSLVKRKSETEHQQQLSRSNLSSQSRSSAGTSGSSGSQMSVEKQLTQSPRSDIASEVNASSHRKIAMHDSFSPPGLDGDVTMSQNLYKVELAWDRAEEPENVFLSQQPSQAVEFELLTQPPSQLQLGTFPFHNHRKSRNAGVSQAEPTSSMSFRPSPTVQAMENTFAASTPQPQPARRQTRSQSRGPEPAPVQAKLPSTPAKRTTSSKAASASRTPKPKSTKPRSRSFRSGTLQITPLAQPQPSTITEETSQQLQQGLTAEELLNMHNPLYHFNGSPGQSQSSFQSMDFAELQTQAPYESQPMSQY</sequence>
<evidence type="ECO:0000313" key="2">
    <source>
        <dbReference type="EMBL" id="KAF5321806.1"/>
    </source>
</evidence>
<accession>A0A8H5F2Z3</accession>
<organism evidence="2 3">
    <name type="scientific">Psilocybe cf. subviscida</name>
    <dbReference type="NCBI Taxonomy" id="2480587"/>
    <lineage>
        <taxon>Eukaryota</taxon>
        <taxon>Fungi</taxon>
        <taxon>Dikarya</taxon>
        <taxon>Basidiomycota</taxon>
        <taxon>Agaricomycotina</taxon>
        <taxon>Agaricomycetes</taxon>
        <taxon>Agaricomycetidae</taxon>
        <taxon>Agaricales</taxon>
        <taxon>Agaricineae</taxon>
        <taxon>Strophariaceae</taxon>
        <taxon>Psilocybe</taxon>
    </lineage>
</organism>
<dbReference type="Proteomes" id="UP000567179">
    <property type="component" value="Unassembled WGS sequence"/>
</dbReference>
<keyword evidence="3" id="KW-1185">Reference proteome</keyword>
<feature type="compositionally biased region" description="Polar residues" evidence="1">
    <location>
        <begin position="343"/>
        <end position="374"/>
    </location>
</feature>
<evidence type="ECO:0000313" key="3">
    <source>
        <dbReference type="Proteomes" id="UP000567179"/>
    </source>
</evidence>
<dbReference type="AlphaFoldDB" id="A0A8H5F2Z3"/>
<feature type="compositionally biased region" description="Low complexity" evidence="1">
    <location>
        <begin position="190"/>
        <end position="205"/>
    </location>
</feature>
<comment type="caution">
    <text evidence="2">The sequence shown here is derived from an EMBL/GenBank/DDBJ whole genome shotgun (WGS) entry which is preliminary data.</text>
</comment>